<dbReference type="PANTHER" id="PTHR31377:SF0">
    <property type="entry name" value="AGMATINE DEIMINASE-RELATED"/>
    <property type="match status" value="1"/>
</dbReference>
<dbReference type="Gene3D" id="3.75.10.10">
    <property type="entry name" value="L-arginine/glycine Amidinotransferase, Chain A"/>
    <property type="match status" value="1"/>
</dbReference>
<name>A0A1N6XR89_9GAMM</name>
<dbReference type="GO" id="GO:0009446">
    <property type="term" value="P:putrescine biosynthetic process"/>
    <property type="evidence" value="ECO:0007669"/>
    <property type="project" value="InterPro"/>
</dbReference>
<dbReference type="GO" id="GO:0004668">
    <property type="term" value="F:protein-arginine deiminase activity"/>
    <property type="evidence" value="ECO:0007669"/>
    <property type="project" value="InterPro"/>
</dbReference>
<dbReference type="STRING" id="1604334.SAMN05421546_2319"/>
<dbReference type="Proteomes" id="UP000241788">
    <property type="component" value="Unassembled WGS sequence"/>
</dbReference>
<dbReference type="AlphaFoldDB" id="A0A1N6XR89"/>
<dbReference type="PANTHER" id="PTHR31377">
    <property type="entry name" value="AGMATINE DEIMINASE-RELATED"/>
    <property type="match status" value="1"/>
</dbReference>
<sequence>MGGARTYVEPMTQPYRFPAEWEPQSAILIAWPTADTDWAPRLGEVENAYIQLVAGITRFQPAVIVVADDDVEAYAQARLQSNRIEMDRVRFVTAPYDDTWLRDSGPITLRDGAMFNLLDFRFTGWGGKYGASDDDQLIQRLQAQSLFGDAKRESIDFALEGGAIETDGAGTLLTTWQCLHERHPDASREELTSKLSDWLKQDRVLWLDHGYLEGDDTDAHIDTLARLAPDDAIVFQACDDESDSHYAELKAMADEIAALRTRDGRPYRLFPLPWAQPILDGERRLAASYANFLIVNGAVLMPSYGDPADAKAAAVLVEAFPDREIVQIDCRPIIWQNGSLHCLTMQLPAGLV</sequence>
<proteinExistence type="predicted"/>
<organism evidence="2 3">
    <name type="scientific">Solilutibacter tolerans</name>
    <dbReference type="NCBI Taxonomy" id="1604334"/>
    <lineage>
        <taxon>Bacteria</taxon>
        <taxon>Pseudomonadati</taxon>
        <taxon>Pseudomonadota</taxon>
        <taxon>Gammaproteobacteria</taxon>
        <taxon>Lysobacterales</taxon>
        <taxon>Lysobacteraceae</taxon>
        <taxon>Solilutibacter</taxon>
    </lineage>
</organism>
<gene>
    <name evidence="2" type="ORF">SAMN05421546_2319</name>
</gene>
<dbReference type="SUPFAM" id="SSF55909">
    <property type="entry name" value="Pentein"/>
    <property type="match status" value="1"/>
</dbReference>
<accession>A0A1N6XR89</accession>
<dbReference type="EMBL" id="FTLW01000005">
    <property type="protein sequence ID" value="SIR04842.1"/>
    <property type="molecule type" value="Genomic_DNA"/>
</dbReference>
<reference evidence="3" key="1">
    <citation type="submission" date="2017-01" db="EMBL/GenBank/DDBJ databases">
        <authorList>
            <person name="Varghese N."/>
            <person name="Submissions S."/>
        </authorList>
    </citation>
    <scope>NUCLEOTIDE SEQUENCE [LARGE SCALE GENOMIC DNA]</scope>
    <source>
        <strain evidence="3">UM1</strain>
    </source>
</reference>
<evidence type="ECO:0000313" key="2">
    <source>
        <dbReference type="EMBL" id="SIR04842.1"/>
    </source>
</evidence>
<dbReference type="Pfam" id="PF04371">
    <property type="entry name" value="PAD_porph"/>
    <property type="match status" value="1"/>
</dbReference>
<protein>
    <submittedName>
        <fullName evidence="2">Agmatine/peptidylarginine deiminase</fullName>
    </submittedName>
</protein>
<evidence type="ECO:0000256" key="1">
    <source>
        <dbReference type="ARBA" id="ARBA00022801"/>
    </source>
</evidence>
<dbReference type="InterPro" id="IPR007466">
    <property type="entry name" value="Peptidyl-Arg-deiminase_porph"/>
</dbReference>
<keyword evidence="1" id="KW-0378">Hydrolase</keyword>
<keyword evidence="3" id="KW-1185">Reference proteome</keyword>
<dbReference type="GO" id="GO:0047632">
    <property type="term" value="F:agmatine deiminase activity"/>
    <property type="evidence" value="ECO:0007669"/>
    <property type="project" value="TreeGrafter"/>
</dbReference>
<evidence type="ECO:0000313" key="3">
    <source>
        <dbReference type="Proteomes" id="UP000241788"/>
    </source>
</evidence>